<evidence type="ECO:0000313" key="1">
    <source>
        <dbReference type="EMBL" id="KAF7823755.1"/>
    </source>
</evidence>
<protein>
    <submittedName>
        <fullName evidence="1">Uncharacterized protein</fullName>
    </submittedName>
</protein>
<name>A0A834TL13_9FABA</name>
<gene>
    <name evidence="1" type="ORF">G2W53_021899</name>
</gene>
<reference evidence="1" key="1">
    <citation type="submission" date="2020-09" db="EMBL/GenBank/DDBJ databases">
        <title>Genome-Enabled Discovery of Anthraquinone Biosynthesis in Senna tora.</title>
        <authorList>
            <person name="Kang S.-H."/>
            <person name="Pandey R.P."/>
            <person name="Lee C.-M."/>
            <person name="Sim J.-S."/>
            <person name="Jeong J.-T."/>
            <person name="Choi B.-S."/>
            <person name="Jung M."/>
            <person name="Ginzburg D."/>
            <person name="Zhao K."/>
            <person name="Won S.Y."/>
            <person name="Oh T.-J."/>
            <person name="Yu Y."/>
            <person name="Kim N.-H."/>
            <person name="Lee O.R."/>
            <person name="Lee T.-H."/>
            <person name="Bashyal P."/>
            <person name="Kim T.-S."/>
            <person name="Lee W.-H."/>
            <person name="Kawkins C."/>
            <person name="Kim C.-K."/>
            <person name="Kim J.S."/>
            <person name="Ahn B.O."/>
            <person name="Rhee S.Y."/>
            <person name="Sohng J.K."/>
        </authorList>
    </citation>
    <scope>NUCLEOTIDE SEQUENCE</scope>
    <source>
        <tissue evidence="1">Leaf</tissue>
    </source>
</reference>
<organism evidence="1 2">
    <name type="scientific">Senna tora</name>
    <dbReference type="NCBI Taxonomy" id="362788"/>
    <lineage>
        <taxon>Eukaryota</taxon>
        <taxon>Viridiplantae</taxon>
        <taxon>Streptophyta</taxon>
        <taxon>Embryophyta</taxon>
        <taxon>Tracheophyta</taxon>
        <taxon>Spermatophyta</taxon>
        <taxon>Magnoliopsida</taxon>
        <taxon>eudicotyledons</taxon>
        <taxon>Gunneridae</taxon>
        <taxon>Pentapetalae</taxon>
        <taxon>rosids</taxon>
        <taxon>fabids</taxon>
        <taxon>Fabales</taxon>
        <taxon>Fabaceae</taxon>
        <taxon>Caesalpinioideae</taxon>
        <taxon>Cassia clade</taxon>
        <taxon>Senna</taxon>
    </lineage>
</organism>
<accession>A0A834TL13</accession>
<dbReference type="AlphaFoldDB" id="A0A834TL13"/>
<sequence length="27" mass="2951">MVLGYIFIIVLVVIALGFNGCNETTSY</sequence>
<keyword evidence="2" id="KW-1185">Reference proteome</keyword>
<evidence type="ECO:0000313" key="2">
    <source>
        <dbReference type="Proteomes" id="UP000634136"/>
    </source>
</evidence>
<dbReference type="Proteomes" id="UP000634136">
    <property type="component" value="Unassembled WGS sequence"/>
</dbReference>
<dbReference type="EMBL" id="JAAIUW010000007">
    <property type="protein sequence ID" value="KAF7823755.1"/>
    <property type="molecule type" value="Genomic_DNA"/>
</dbReference>
<proteinExistence type="predicted"/>
<comment type="caution">
    <text evidence="1">The sequence shown here is derived from an EMBL/GenBank/DDBJ whole genome shotgun (WGS) entry which is preliminary data.</text>
</comment>